<dbReference type="EMBL" id="MEHK01000006">
    <property type="protein sequence ID" value="OEJ20874.1"/>
    <property type="molecule type" value="Genomic_DNA"/>
</dbReference>
<keyword evidence="2" id="KW-1185">Reference proteome</keyword>
<geneLocation type="plasmid" evidence="2">
    <name>pacmp2</name>
</geneLocation>
<gene>
    <name evidence="1" type="ORF">BGK67_35140</name>
</gene>
<reference evidence="1 2" key="1">
    <citation type="submission" date="2016-08" db="EMBL/GenBank/DDBJ databases">
        <title>The complete genome of Streptomyces subrutilus 10-1-1.</title>
        <authorList>
            <person name="Chen X."/>
        </authorList>
    </citation>
    <scope>NUCLEOTIDE SEQUENCE [LARGE SCALE GENOMIC DNA]</scope>
    <source>
        <strain evidence="1 2">10-1-1</strain>
        <plasmid evidence="2">pacmp2</plasmid>
    </source>
</reference>
<proteinExistence type="predicted"/>
<comment type="caution">
    <text evidence="1">The sequence shown here is derived from an EMBL/GenBank/DDBJ whole genome shotgun (WGS) entry which is preliminary data.</text>
</comment>
<evidence type="ECO:0000313" key="2">
    <source>
        <dbReference type="Proteomes" id="UP000095705"/>
    </source>
</evidence>
<keyword evidence="1" id="KW-0614">Plasmid</keyword>
<name>A0A1E5NX94_9ACTN</name>
<accession>A0A1E5NX94</accession>
<dbReference type="Proteomes" id="UP000095705">
    <property type="component" value="Plasmid pACMP2"/>
</dbReference>
<organism evidence="1 2">
    <name type="scientific">Streptomyces subrutilus</name>
    <dbReference type="NCBI Taxonomy" id="36818"/>
    <lineage>
        <taxon>Bacteria</taxon>
        <taxon>Bacillati</taxon>
        <taxon>Actinomycetota</taxon>
        <taxon>Actinomycetes</taxon>
        <taxon>Kitasatosporales</taxon>
        <taxon>Streptomycetaceae</taxon>
        <taxon>Streptomyces</taxon>
    </lineage>
</organism>
<dbReference type="AlphaFoldDB" id="A0A1E5NX94"/>
<protein>
    <submittedName>
        <fullName evidence="1">Uncharacterized protein</fullName>
    </submittedName>
</protein>
<evidence type="ECO:0000313" key="1">
    <source>
        <dbReference type="EMBL" id="OEJ20874.1"/>
    </source>
</evidence>
<sequence length="146" mass="16686">MRVQAALRRRTEWPTEDHLVEACLLGRMAEPDLDRDWVPLTEEERAELSLPGMWPGSERPDEDFSTPCAYTLNHDLIWRARTAAWRISEPWINQILAQGLGNLRTLSEERREQRAALGANVLTFGAIVREGISSHWPTKATQLSPE</sequence>